<reference evidence="5" key="3">
    <citation type="journal article" date="2014" name="Nature">
        <title>Elephant shark genome provides unique insights into gnathostome evolution.</title>
        <authorList>
            <consortium name="International Elephant Shark Genome Sequencing Consortium"/>
            <person name="Venkatesh B."/>
            <person name="Lee A.P."/>
            <person name="Ravi V."/>
            <person name="Maurya A.K."/>
            <person name="Lian M.M."/>
            <person name="Swann J.B."/>
            <person name="Ohta Y."/>
            <person name="Flajnik M.F."/>
            <person name="Sutoh Y."/>
            <person name="Kasahara M."/>
            <person name="Hoon S."/>
            <person name="Gangu V."/>
            <person name="Roy S.W."/>
            <person name="Irimia M."/>
            <person name="Korzh V."/>
            <person name="Kondrychyn I."/>
            <person name="Lim Z.W."/>
            <person name="Tay B.H."/>
            <person name="Tohari S."/>
            <person name="Kong K.W."/>
            <person name="Ho S."/>
            <person name="Lorente-Galdos B."/>
            <person name="Quilez J."/>
            <person name="Marques-Bonet T."/>
            <person name="Raney B.J."/>
            <person name="Ingham P.W."/>
            <person name="Tay A."/>
            <person name="Hillier L.W."/>
            <person name="Minx P."/>
            <person name="Boehm T."/>
            <person name="Wilson R.K."/>
            <person name="Brenner S."/>
            <person name="Warren W.C."/>
        </authorList>
    </citation>
    <scope>NUCLEOTIDE SEQUENCE [LARGE SCALE GENOMIC DNA]</scope>
</reference>
<dbReference type="Gene3D" id="2.60.40.1470">
    <property type="entry name" value="ApaG domain"/>
    <property type="match status" value="1"/>
</dbReference>
<evidence type="ECO:0000259" key="3">
    <source>
        <dbReference type="PROSITE" id="PS51087"/>
    </source>
</evidence>
<keyword evidence="2" id="KW-0833">Ubl conjugation pathway</keyword>
<organism evidence="4 5">
    <name type="scientific">Callorhinchus milii</name>
    <name type="common">Ghost shark</name>
    <dbReference type="NCBI Taxonomy" id="7868"/>
    <lineage>
        <taxon>Eukaryota</taxon>
        <taxon>Metazoa</taxon>
        <taxon>Chordata</taxon>
        <taxon>Craniata</taxon>
        <taxon>Vertebrata</taxon>
        <taxon>Chondrichthyes</taxon>
        <taxon>Holocephali</taxon>
        <taxon>Chimaeriformes</taxon>
        <taxon>Callorhinchidae</taxon>
        <taxon>Callorhinchus</taxon>
    </lineage>
</organism>
<name>A0A4W3HFI7_CALMI</name>
<dbReference type="SUPFAM" id="SSF110069">
    <property type="entry name" value="ApaG-like"/>
    <property type="match status" value="1"/>
</dbReference>
<dbReference type="Proteomes" id="UP000314986">
    <property type="component" value="Unassembled WGS sequence"/>
</dbReference>
<keyword evidence="5" id="KW-1185">Reference proteome</keyword>
<dbReference type="PANTHER" id="PTHR46550">
    <property type="entry name" value="F-BOX ONLY PROTEIN 3"/>
    <property type="match status" value="1"/>
</dbReference>
<dbReference type="STRING" id="7868.ENSCMIP00000014115"/>
<dbReference type="InterPro" id="IPR052121">
    <property type="entry name" value="F-box_SCF_Substrate_Recog"/>
</dbReference>
<dbReference type="PANTHER" id="PTHR46550:SF1">
    <property type="entry name" value="F-BOX PROTEIN 3"/>
    <property type="match status" value="1"/>
</dbReference>
<reference evidence="5" key="2">
    <citation type="journal article" date="2007" name="PLoS Biol.">
        <title>Survey sequencing and comparative analysis of the elephant shark (Callorhinchus milii) genome.</title>
        <authorList>
            <person name="Venkatesh B."/>
            <person name="Kirkness E.F."/>
            <person name="Loh Y.H."/>
            <person name="Halpern A.L."/>
            <person name="Lee A.P."/>
            <person name="Johnson J."/>
            <person name="Dandona N."/>
            <person name="Viswanathan L.D."/>
            <person name="Tay A."/>
            <person name="Venter J.C."/>
            <person name="Strausberg R.L."/>
            <person name="Brenner S."/>
        </authorList>
    </citation>
    <scope>NUCLEOTIDE SEQUENCE [LARGE SCALE GENOMIC DNA]</scope>
</reference>
<dbReference type="NCBIfam" id="NF003967">
    <property type="entry name" value="PRK05461.1"/>
    <property type="match status" value="1"/>
</dbReference>
<evidence type="ECO:0000313" key="5">
    <source>
        <dbReference type="Proteomes" id="UP000314986"/>
    </source>
</evidence>
<comment type="pathway">
    <text evidence="1">Protein modification; protein ubiquitination.</text>
</comment>
<dbReference type="InParanoid" id="A0A4W3HFI7"/>
<feature type="domain" description="ApaG" evidence="3">
    <location>
        <begin position="164"/>
        <end position="294"/>
    </location>
</feature>
<reference evidence="4" key="5">
    <citation type="submission" date="2025-09" db="UniProtKB">
        <authorList>
            <consortium name="Ensembl"/>
        </authorList>
    </citation>
    <scope>IDENTIFICATION</scope>
</reference>
<dbReference type="InterPro" id="IPR007474">
    <property type="entry name" value="ApaG_domain"/>
</dbReference>
<dbReference type="PROSITE" id="PS51087">
    <property type="entry name" value="APAG"/>
    <property type="match status" value="1"/>
</dbReference>
<evidence type="ECO:0000256" key="2">
    <source>
        <dbReference type="ARBA" id="ARBA00022786"/>
    </source>
</evidence>
<evidence type="ECO:0000256" key="1">
    <source>
        <dbReference type="ARBA" id="ARBA00004906"/>
    </source>
</evidence>
<protein>
    <submittedName>
        <fullName evidence="4">F-box only protein 3-like</fullName>
    </submittedName>
</protein>
<evidence type="ECO:0000313" key="4">
    <source>
        <dbReference type="Ensembl" id="ENSCMIP00000014115.1"/>
    </source>
</evidence>
<dbReference type="InterPro" id="IPR036767">
    <property type="entry name" value="ApaG_sf"/>
</dbReference>
<dbReference type="Pfam" id="PF04379">
    <property type="entry name" value="DUF525"/>
    <property type="match status" value="1"/>
</dbReference>
<dbReference type="GeneTree" id="ENSGT00940000153571"/>
<reference evidence="4" key="4">
    <citation type="submission" date="2025-08" db="UniProtKB">
        <authorList>
            <consortium name="Ensembl"/>
        </authorList>
    </citation>
    <scope>IDENTIFICATION</scope>
</reference>
<dbReference type="Ensembl" id="ENSCMIT00000014420.1">
    <property type="protein sequence ID" value="ENSCMIP00000014115.1"/>
    <property type="gene ID" value="ENSCMIG00000007029.1"/>
</dbReference>
<dbReference type="GO" id="GO:0005737">
    <property type="term" value="C:cytoplasm"/>
    <property type="evidence" value="ECO:0007669"/>
    <property type="project" value="TreeGrafter"/>
</dbReference>
<dbReference type="AlphaFoldDB" id="A0A4W3HFI7"/>
<proteinExistence type="predicted"/>
<sequence>MVATFVYKIYIHCYPNSRFCEAFGGVLSTLLNLHGPALAWFDSYFSHWLHFVASNGFSSSPRTVTSGVPQGSVLGPLLFHIYMLPLEEELSYRTPQTCSTVLDYFEPICAVKSSVDPWHSNAFAVSVGASFTEWFTSYVHSVVSGGFPIIREQIFRYVHDKTCVTRTGDIIISVSTSFLPELSSVHPPHYFFSYRIRIEMAKEAMPENACQLDSRYWKITNANGNVEEVQGPGVVGEFPVMRPGNVHEYTSCTTFTTPSGYMEGYYTFHRLSSKKDIFSVPIPRFHMRCPPSRGSAARQVQSVKARNRFNRKKKGVTGAF</sequence>
<accession>A0A4W3HFI7</accession>
<reference evidence="5" key="1">
    <citation type="journal article" date="2006" name="Science">
        <title>Ancient noncoding elements conserved in the human genome.</title>
        <authorList>
            <person name="Venkatesh B."/>
            <person name="Kirkness E.F."/>
            <person name="Loh Y.H."/>
            <person name="Halpern A.L."/>
            <person name="Lee A.P."/>
            <person name="Johnson J."/>
            <person name="Dandona N."/>
            <person name="Viswanathan L.D."/>
            <person name="Tay A."/>
            <person name="Venter J.C."/>
            <person name="Strausberg R.L."/>
            <person name="Brenner S."/>
        </authorList>
    </citation>
    <scope>NUCLEOTIDE SEQUENCE [LARGE SCALE GENOMIC DNA]</scope>
</reference>